<feature type="domain" description="ABM" evidence="1">
    <location>
        <begin position="7"/>
        <end position="71"/>
    </location>
</feature>
<dbReference type="InterPro" id="IPR007138">
    <property type="entry name" value="ABM_dom"/>
</dbReference>
<dbReference type="InterPro" id="IPR011008">
    <property type="entry name" value="Dimeric_a/b-barrel"/>
</dbReference>
<reference evidence="2" key="2">
    <citation type="submission" date="2020-09" db="EMBL/GenBank/DDBJ databases">
        <authorList>
            <person name="Sun Q."/>
            <person name="Zhou Y."/>
        </authorList>
    </citation>
    <scope>NUCLEOTIDE SEQUENCE</scope>
    <source>
        <strain evidence="2">CGMCC 1.8984</strain>
    </source>
</reference>
<evidence type="ECO:0000313" key="3">
    <source>
        <dbReference type="Proteomes" id="UP000636956"/>
    </source>
</evidence>
<dbReference type="Proteomes" id="UP000636956">
    <property type="component" value="Unassembled WGS sequence"/>
</dbReference>
<dbReference type="AlphaFoldDB" id="A0A917PNV7"/>
<keyword evidence="3" id="KW-1185">Reference proteome</keyword>
<dbReference type="EMBL" id="BMMD01000015">
    <property type="protein sequence ID" value="GGJ86312.1"/>
    <property type="molecule type" value="Genomic_DNA"/>
</dbReference>
<name>A0A917PNV7_9MICO</name>
<gene>
    <name evidence="2" type="ORF">GCM10011372_25870</name>
</gene>
<dbReference type="RefSeq" id="WP_188743851.1">
    <property type="nucleotide sequence ID" value="NZ_BAABFW010000040.1"/>
</dbReference>
<comment type="caution">
    <text evidence="2">The sequence shown here is derived from an EMBL/GenBank/DDBJ whole genome shotgun (WGS) entry which is preliminary data.</text>
</comment>
<protein>
    <recommendedName>
        <fullName evidence="1">ABM domain-containing protein</fullName>
    </recommendedName>
</protein>
<dbReference type="Gene3D" id="3.30.70.100">
    <property type="match status" value="1"/>
</dbReference>
<dbReference type="SUPFAM" id="SSF54909">
    <property type="entry name" value="Dimeric alpha+beta barrel"/>
    <property type="match status" value="1"/>
</dbReference>
<accession>A0A917PNV7</accession>
<organism evidence="2 3">
    <name type="scientific">Agromyces bauzanensis</name>
    <dbReference type="NCBI Taxonomy" id="1308924"/>
    <lineage>
        <taxon>Bacteria</taxon>
        <taxon>Bacillati</taxon>
        <taxon>Actinomycetota</taxon>
        <taxon>Actinomycetes</taxon>
        <taxon>Micrococcales</taxon>
        <taxon>Microbacteriaceae</taxon>
        <taxon>Agromyces</taxon>
    </lineage>
</organism>
<dbReference type="Pfam" id="PF03992">
    <property type="entry name" value="ABM"/>
    <property type="match status" value="1"/>
</dbReference>
<evidence type="ECO:0000313" key="2">
    <source>
        <dbReference type="EMBL" id="GGJ86312.1"/>
    </source>
</evidence>
<proteinExistence type="predicted"/>
<evidence type="ECO:0000259" key="1">
    <source>
        <dbReference type="Pfam" id="PF03992"/>
    </source>
</evidence>
<sequence length="100" mass="11127">MSYEIVWTYEVDPAPRHAFEDAYGPDGDWARLFGLAEGFLEVVLLADAAAPGRYLTIDRWRDEASFDRFTAEHGEAYAALDDVLAGISGRGTRLGGFVRR</sequence>
<reference evidence="2" key="1">
    <citation type="journal article" date="2014" name="Int. J. Syst. Evol. Microbiol.">
        <title>Complete genome sequence of Corynebacterium casei LMG S-19264T (=DSM 44701T), isolated from a smear-ripened cheese.</title>
        <authorList>
            <consortium name="US DOE Joint Genome Institute (JGI-PGF)"/>
            <person name="Walter F."/>
            <person name="Albersmeier A."/>
            <person name="Kalinowski J."/>
            <person name="Ruckert C."/>
        </authorList>
    </citation>
    <scope>NUCLEOTIDE SEQUENCE</scope>
    <source>
        <strain evidence="2">CGMCC 1.8984</strain>
    </source>
</reference>